<gene>
    <name evidence="7" type="ORF">HGA13_05115</name>
</gene>
<dbReference type="RefSeq" id="WP_068036743.1">
    <property type="nucleotide sequence ID" value="NZ_JAAXOO010000001.1"/>
</dbReference>
<sequence length="332" mass="37865">MYGKGFGADRRDIDSKLLRTFVEVARESSFTRAAGHLDVTQQTVSSHIKSLESILGTSLFERHSGGVSPTPAGNEIRAYAEQVLLAVEALFERASGNDRPIRLAEIRNRKMMQEIWREHRRHHPEHRASFMDLTGDEQVTALMSGHIDVAMHTATRVEPNLSQALLRLDPVKLFHIRDLDDPALIGRRVGYTAVGARFSSWQRFCMHLAPEFRATLELVPHDITMLEAIGQQMIQGDVPPVLVLEGMQEYAETDHFYFRYLTDIQPYYPWAISIRRDERRPEVRAFFDSALEFRSARGWLAPIRPEVPQWLPPDLVEDAAAYFDPATGFIVV</sequence>
<dbReference type="GO" id="GO:0003677">
    <property type="term" value="F:DNA binding"/>
    <property type="evidence" value="ECO:0007669"/>
    <property type="project" value="UniProtKB-KW"/>
</dbReference>
<dbReference type="SUPFAM" id="SSF46785">
    <property type="entry name" value="Winged helix' DNA-binding domain"/>
    <property type="match status" value="1"/>
</dbReference>
<dbReference type="PANTHER" id="PTHR30346">
    <property type="entry name" value="TRANSCRIPTIONAL DUAL REGULATOR HCAR-RELATED"/>
    <property type="match status" value="1"/>
</dbReference>
<dbReference type="PROSITE" id="PS50931">
    <property type="entry name" value="HTH_LYSR"/>
    <property type="match status" value="1"/>
</dbReference>
<reference evidence="7 8" key="1">
    <citation type="submission" date="2020-04" db="EMBL/GenBank/DDBJ databases">
        <title>MicrobeNet Type strains.</title>
        <authorList>
            <person name="Nicholson A.C."/>
        </authorList>
    </citation>
    <scope>NUCLEOTIDE SEQUENCE [LARGE SCALE GENOMIC DNA]</scope>
    <source>
        <strain evidence="7 8">DSM 45078</strain>
    </source>
</reference>
<keyword evidence="2" id="KW-0805">Transcription regulation</keyword>
<dbReference type="Pfam" id="PF00126">
    <property type="entry name" value="HTH_1"/>
    <property type="match status" value="1"/>
</dbReference>
<dbReference type="Proteomes" id="UP000565715">
    <property type="component" value="Unassembled WGS sequence"/>
</dbReference>
<organism evidence="7 8">
    <name type="scientific">Nocardia speluncae</name>
    <dbReference type="NCBI Taxonomy" id="419477"/>
    <lineage>
        <taxon>Bacteria</taxon>
        <taxon>Bacillati</taxon>
        <taxon>Actinomycetota</taxon>
        <taxon>Actinomycetes</taxon>
        <taxon>Mycobacteriales</taxon>
        <taxon>Nocardiaceae</taxon>
        <taxon>Nocardia</taxon>
    </lineage>
</organism>
<proteinExistence type="inferred from homology"/>
<evidence type="ECO:0000256" key="4">
    <source>
        <dbReference type="ARBA" id="ARBA00023159"/>
    </source>
</evidence>
<evidence type="ECO:0000256" key="2">
    <source>
        <dbReference type="ARBA" id="ARBA00023015"/>
    </source>
</evidence>
<dbReference type="FunFam" id="1.10.10.10:FF:000001">
    <property type="entry name" value="LysR family transcriptional regulator"/>
    <property type="match status" value="1"/>
</dbReference>
<evidence type="ECO:0000259" key="6">
    <source>
        <dbReference type="PROSITE" id="PS50931"/>
    </source>
</evidence>
<name>A0A846XCQ0_9NOCA</name>
<accession>A0A846XCQ0</accession>
<dbReference type="PANTHER" id="PTHR30346:SF0">
    <property type="entry name" value="HCA OPERON TRANSCRIPTIONAL ACTIVATOR HCAR"/>
    <property type="match status" value="1"/>
</dbReference>
<keyword evidence="3" id="KW-0238">DNA-binding</keyword>
<dbReference type="PRINTS" id="PR00039">
    <property type="entry name" value="HTHLYSR"/>
</dbReference>
<dbReference type="InterPro" id="IPR036388">
    <property type="entry name" value="WH-like_DNA-bd_sf"/>
</dbReference>
<dbReference type="GO" id="GO:0032993">
    <property type="term" value="C:protein-DNA complex"/>
    <property type="evidence" value="ECO:0007669"/>
    <property type="project" value="TreeGrafter"/>
</dbReference>
<evidence type="ECO:0000256" key="3">
    <source>
        <dbReference type="ARBA" id="ARBA00023125"/>
    </source>
</evidence>
<keyword evidence="8" id="KW-1185">Reference proteome</keyword>
<evidence type="ECO:0000313" key="7">
    <source>
        <dbReference type="EMBL" id="NKY32456.1"/>
    </source>
</evidence>
<evidence type="ECO:0000313" key="8">
    <source>
        <dbReference type="Proteomes" id="UP000565715"/>
    </source>
</evidence>
<dbReference type="Gene3D" id="3.40.190.10">
    <property type="entry name" value="Periplasmic binding protein-like II"/>
    <property type="match status" value="1"/>
</dbReference>
<comment type="caution">
    <text evidence="7">The sequence shown here is derived from an EMBL/GenBank/DDBJ whole genome shotgun (WGS) entry which is preliminary data.</text>
</comment>
<comment type="similarity">
    <text evidence="1">Belongs to the LysR transcriptional regulatory family.</text>
</comment>
<dbReference type="SUPFAM" id="SSF53850">
    <property type="entry name" value="Periplasmic binding protein-like II"/>
    <property type="match status" value="1"/>
</dbReference>
<protein>
    <submittedName>
        <fullName evidence="7">LysR family transcriptional regulator</fullName>
    </submittedName>
</protein>
<dbReference type="EMBL" id="JAAXOO010000001">
    <property type="protein sequence ID" value="NKY32456.1"/>
    <property type="molecule type" value="Genomic_DNA"/>
</dbReference>
<dbReference type="InterPro" id="IPR000847">
    <property type="entry name" value="LysR_HTH_N"/>
</dbReference>
<keyword evidence="4" id="KW-0010">Activator</keyword>
<evidence type="ECO:0000256" key="5">
    <source>
        <dbReference type="ARBA" id="ARBA00023163"/>
    </source>
</evidence>
<dbReference type="Gene3D" id="1.10.10.10">
    <property type="entry name" value="Winged helix-like DNA-binding domain superfamily/Winged helix DNA-binding domain"/>
    <property type="match status" value="1"/>
</dbReference>
<dbReference type="AlphaFoldDB" id="A0A846XCQ0"/>
<feature type="domain" description="HTH lysR-type" evidence="6">
    <location>
        <begin position="13"/>
        <end position="70"/>
    </location>
</feature>
<keyword evidence="5" id="KW-0804">Transcription</keyword>
<dbReference type="InterPro" id="IPR036390">
    <property type="entry name" value="WH_DNA-bd_sf"/>
</dbReference>
<evidence type="ECO:0000256" key="1">
    <source>
        <dbReference type="ARBA" id="ARBA00009437"/>
    </source>
</evidence>
<dbReference type="GO" id="GO:0003700">
    <property type="term" value="F:DNA-binding transcription factor activity"/>
    <property type="evidence" value="ECO:0007669"/>
    <property type="project" value="InterPro"/>
</dbReference>